<dbReference type="EMBL" id="BAABUJ010000020">
    <property type="protein sequence ID" value="GAA5801872.1"/>
    <property type="molecule type" value="Genomic_DNA"/>
</dbReference>
<keyword evidence="4" id="KW-1185">Reference proteome</keyword>
<evidence type="ECO:0000256" key="1">
    <source>
        <dbReference type="SAM" id="Coils"/>
    </source>
</evidence>
<keyword evidence="1" id="KW-0175">Coiled coil</keyword>
<evidence type="ECO:0000256" key="2">
    <source>
        <dbReference type="SAM" id="MobiDB-lite"/>
    </source>
</evidence>
<accession>A0ABP9Y4F6</accession>
<protein>
    <submittedName>
        <fullName evidence="3">Uncharacterized protein</fullName>
    </submittedName>
</protein>
<sequence length="1007" mass="117746">MTFYENLFRKVAEEFTIARRDALNFVLFMVIQWFNTQCVELFAYQTQQAPQIQIYLRRILHETFLMNQLRDLLQQTTNSLQQEQIIPNQYENLLDLRAQIQNYFTEILPTSQRLDELLVELNNNINSQEGQLEYEQQRTAQDNLSLHIHLVLLDLHPQFTDLRTVTARAAEAAENVKTTAEERLTALFNSVTENQQAALRSARDLRDLERKILALRGKLATILREQPLEQADNVRLRTIRQIQIAVLSSQAALQRMKEQELRDQDFLNQNEIAQEYIRNTQILLQTIDIAENFTKIFQIVDSTLQQIVLALRDPEYNFIFPSVTDETFWSHIYRKVLADPENDNRRIVSDSVEKFPYTQYLNINFNRSIVSYFDDFDVSRKVPGTDNYFYNLPVVDNIHRGISHSYTSSIIQNVTMHLLSINLWMIHLFKGFLLFHQRRNNVQAPVMTIAKKAANRIINHHQYEDLQIEHEIPGLIDVYNRIKLIFDADFRATEPEDLLDYESAKAHPLKYLRVSYRLLQEASRNVDWPVKRWCLLPSPSSHRIVHFPLNSYVTMYGLFEKANNRNIRIPDDLLGRNGNFIGVTAFLDIYSGIANRQRIWETLFNINRLQKRCLTYLQGENNDLDINDPLRRAKLGFGLTTDGHMISVLFERVSREQIPFDTKGVKFQKRNLNLANKTRGIYPLYKNPTGITLQDRIIGIDPGVRDIVCAVDCTPQELTNKYTTKEHSLSISNASYKLRSGMQWINQKELQSRNKERMQDSYDRLKSSKVSNTYEIRQFLNSVYQEHKKIFDFMNSYKHRENKGHNYSNRQRAQDHVARVILGTTNKEEPYKLSHDSSSSHQRKIRKRYRRTIIRRFSQNPRPSYPPSITTPGNNNQRTVVAYGDASIRSAYKGNTPIPVKAIQRAIATKALVIPVDEFQNHVLHKTSECPERVRPGRRRDIYPLKLCRQCQAGNNAGPLYWNRDVNAASNIRQILTAYVEQGFDLESRPEQLSRGIRQQDEDNEET</sequence>
<feature type="coiled-coil region" evidence="1">
    <location>
        <begin position="111"/>
        <end position="138"/>
    </location>
</feature>
<gene>
    <name evidence="3" type="ORF">HPULCUR_007328</name>
</gene>
<reference evidence="3 4" key="1">
    <citation type="submission" date="2024-04" db="EMBL/GenBank/DDBJ databases">
        <title>genome sequences of Mucor flavus KT1a and Helicostylum pulchrum KT1b strains isolation_sourced from the surface of a dry-aged beef.</title>
        <authorList>
            <person name="Toyotome T."/>
            <person name="Hosono M."/>
            <person name="Torimaru M."/>
            <person name="Fukuda K."/>
            <person name="Mikami N."/>
        </authorList>
    </citation>
    <scope>NUCLEOTIDE SEQUENCE [LARGE SCALE GENOMIC DNA]</scope>
    <source>
        <strain evidence="3 4">KT1b</strain>
    </source>
</reference>
<name>A0ABP9Y4F6_9FUNG</name>
<evidence type="ECO:0000313" key="4">
    <source>
        <dbReference type="Proteomes" id="UP001476247"/>
    </source>
</evidence>
<evidence type="ECO:0000313" key="3">
    <source>
        <dbReference type="EMBL" id="GAA5801872.1"/>
    </source>
</evidence>
<proteinExistence type="predicted"/>
<organism evidence="3 4">
    <name type="scientific">Helicostylum pulchrum</name>
    <dbReference type="NCBI Taxonomy" id="562976"/>
    <lineage>
        <taxon>Eukaryota</taxon>
        <taxon>Fungi</taxon>
        <taxon>Fungi incertae sedis</taxon>
        <taxon>Mucoromycota</taxon>
        <taxon>Mucoromycotina</taxon>
        <taxon>Mucoromycetes</taxon>
        <taxon>Mucorales</taxon>
        <taxon>Mucorineae</taxon>
        <taxon>Mucoraceae</taxon>
        <taxon>Helicostylum</taxon>
    </lineage>
</organism>
<comment type="caution">
    <text evidence="3">The sequence shown here is derived from an EMBL/GenBank/DDBJ whole genome shotgun (WGS) entry which is preliminary data.</text>
</comment>
<feature type="region of interest" description="Disordered" evidence="2">
    <location>
        <begin position="858"/>
        <end position="877"/>
    </location>
</feature>
<dbReference type="Proteomes" id="UP001476247">
    <property type="component" value="Unassembled WGS sequence"/>
</dbReference>